<sequence length="249" mass="25616">MTHLTRRRILAAAVGAGLLTLGAAPARAAAGLAPVELTQTAQIQSGDSLPGVALDWRETVNDSVVADTDLTTVSTDATGGVGLIVDEAVLPGDTGAVTLRATLLDDGGALQNAELALYFALSDTAENGLTEPEREAGDDGDPAGDLHTTATISIWRDMGVGTGNGRSEDIPFLTDGDEAIAAGTLAAVDANPTFDDGYVLSRDGETCLAVGDAVYVSFRWEIPRGAGNLIQGDSARFTVGFVPRRCSEE</sequence>
<evidence type="ECO:0008006" key="3">
    <source>
        <dbReference type="Google" id="ProtNLM"/>
    </source>
</evidence>
<evidence type="ECO:0000313" key="1">
    <source>
        <dbReference type="EMBL" id="SDY10278.1"/>
    </source>
</evidence>
<gene>
    <name evidence="1" type="ORF">SAMN04487946_106156</name>
</gene>
<dbReference type="STRING" id="660517.SAMN04487946_106156"/>
<dbReference type="PROSITE" id="PS51318">
    <property type="entry name" value="TAT"/>
    <property type="match status" value="1"/>
</dbReference>
<reference evidence="2" key="1">
    <citation type="submission" date="2016-10" db="EMBL/GenBank/DDBJ databases">
        <authorList>
            <person name="Varghese N."/>
            <person name="Submissions S."/>
        </authorList>
    </citation>
    <scope>NUCLEOTIDE SEQUENCE [LARGE SCALE GENOMIC DNA]</scope>
    <source>
        <strain evidence="2">CGMCC 1.10118</strain>
    </source>
</reference>
<evidence type="ECO:0000313" key="2">
    <source>
        <dbReference type="Proteomes" id="UP000199170"/>
    </source>
</evidence>
<accession>A0A1H3H5T9</accession>
<keyword evidence="2" id="KW-1185">Reference proteome</keyword>
<name>A0A1H3H5T9_9EURY</name>
<dbReference type="AlphaFoldDB" id="A0A1H3H5T9"/>
<proteinExistence type="predicted"/>
<dbReference type="Proteomes" id="UP000199170">
    <property type="component" value="Unassembled WGS sequence"/>
</dbReference>
<dbReference type="OrthoDB" id="202775at2157"/>
<dbReference type="RefSeq" id="WP_089767259.1">
    <property type="nucleotide sequence ID" value="NZ_FNPB01000006.1"/>
</dbReference>
<organism evidence="1 2">
    <name type="scientific">Halobellus clavatus</name>
    <dbReference type="NCBI Taxonomy" id="660517"/>
    <lineage>
        <taxon>Archaea</taxon>
        <taxon>Methanobacteriati</taxon>
        <taxon>Methanobacteriota</taxon>
        <taxon>Stenosarchaea group</taxon>
        <taxon>Halobacteria</taxon>
        <taxon>Halobacteriales</taxon>
        <taxon>Haloferacaceae</taxon>
        <taxon>Halobellus</taxon>
    </lineage>
</organism>
<dbReference type="EMBL" id="FNPB01000006">
    <property type="protein sequence ID" value="SDY10278.1"/>
    <property type="molecule type" value="Genomic_DNA"/>
</dbReference>
<protein>
    <recommendedName>
        <fullName evidence="3">SipW-cognate class signal peptide</fullName>
    </recommendedName>
</protein>
<dbReference type="InterPro" id="IPR006311">
    <property type="entry name" value="TAT_signal"/>
</dbReference>